<protein>
    <submittedName>
        <fullName evidence="3">Uncharacterized protein</fullName>
    </submittedName>
</protein>
<name>A0ABR0T4Z0_9HYPO</name>
<evidence type="ECO:0000256" key="1">
    <source>
        <dbReference type="SAM" id="MobiDB-lite"/>
    </source>
</evidence>
<feature type="region of interest" description="Disordered" evidence="1">
    <location>
        <begin position="22"/>
        <end position="52"/>
    </location>
</feature>
<keyword evidence="4" id="KW-1185">Reference proteome</keyword>
<dbReference type="EMBL" id="JAVFKD010000001">
    <property type="protein sequence ID" value="KAK5999095.1"/>
    <property type="molecule type" value="Genomic_DNA"/>
</dbReference>
<accession>A0ABR0T4Z0</accession>
<reference evidence="3 4" key="1">
    <citation type="submission" date="2024-01" db="EMBL/GenBank/DDBJ databases">
        <title>Complete genome of Cladobotryum mycophilum ATHUM6906.</title>
        <authorList>
            <person name="Christinaki A.C."/>
            <person name="Myridakis A.I."/>
            <person name="Kouvelis V.N."/>
        </authorList>
    </citation>
    <scope>NUCLEOTIDE SEQUENCE [LARGE SCALE GENOMIC DNA]</scope>
    <source>
        <strain evidence="3 4">ATHUM6906</strain>
    </source>
</reference>
<gene>
    <name evidence="3" type="ORF">PT974_01483</name>
</gene>
<comment type="caution">
    <text evidence="3">The sequence shown here is derived from an EMBL/GenBank/DDBJ whole genome shotgun (WGS) entry which is preliminary data.</text>
</comment>
<feature type="signal peptide" evidence="2">
    <location>
        <begin position="1"/>
        <end position="19"/>
    </location>
</feature>
<evidence type="ECO:0000313" key="4">
    <source>
        <dbReference type="Proteomes" id="UP001338125"/>
    </source>
</evidence>
<evidence type="ECO:0000313" key="3">
    <source>
        <dbReference type="EMBL" id="KAK5999095.1"/>
    </source>
</evidence>
<proteinExistence type="predicted"/>
<feature type="chain" id="PRO_5046891811" evidence="2">
    <location>
        <begin position="20"/>
        <end position="86"/>
    </location>
</feature>
<evidence type="ECO:0000256" key="2">
    <source>
        <dbReference type="SAM" id="SignalP"/>
    </source>
</evidence>
<sequence length="86" mass="9250">MKASIVLTALFAFVAVAMPAPQFSGDPGKDAPGSDAPGAPKAPEETPQPEADCDNHCKNYKFLTTNWAMCVGKCFKQNSDKKKHHN</sequence>
<dbReference type="Proteomes" id="UP001338125">
    <property type="component" value="Unassembled WGS sequence"/>
</dbReference>
<keyword evidence="2" id="KW-0732">Signal</keyword>
<organism evidence="3 4">
    <name type="scientific">Cladobotryum mycophilum</name>
    <dbReference type="NCBI Taxonomy" id="491253"/>
    <lineage>
        <taxon>Eukaryota</taxon>
        <taxon>Fungi</taxon>
        <taxon>Dikarya</taxon>
        <taxon>Ascomycota</taxon>
        <taxon>Pezizomycotina</taxon>
        <taxon>Sordariomycetes</taxon>
        <taxon>Hypocreomycetidae</taxon>
        <taxon>Hypocreales</taxon>
        <taxon>Hypocreaceae</taxon>
        <taxon>Cladobotryum</taxon>
    </lineage>
</organism>